<dbReference type="RefSeq" id="WP_271316783.1">
    <property type="nucleotide sequence ID" value="NZ_JABXJJ020000036.1"/>
</dbReference>
<evidence type="ECO:0000259" key="1">
    <source>
        <dbReference type="PROSITE" id="PS50943"/>
    </source>
</evidence>
<name>A0AA90HD92_9ACTN</name>
<feature type="domain" description="HTH cro/C1-type" evidence="1">
    <location>
        <begin position="19"/>
        <end position="59"/>
    </location>
</feature>
<dbReference type="PROSITE" id="PS50943">
    <property type="entry name" value="HTH_CROC1"/>
    <property type="match status" value="1"/>
</dbReference>
<protein>
    <submittedName>
        <fullName evidence="2">Helix-turn-helix transcriptional regulator</fullName>
    </submittedName>
</protein>
<dbReference type="Pfam" id="PF19054">
    <property type="entry name" value="DUF5753"/>
    <property type="match status" value="1"/>
</dbReference>
<dbReference type="InterPro" id="IPR043917">
    <property type="entry name" value="DUF5753"/>
</dbReference>
<dbReference type="AlphaFoldDB" id="A0AA90HD92"/>
<dbReference type="GO" id="GO:0003677">
    <property type="term" value="F:DNA binding"/>
    <property type="evidence" value="ECO:0007669"/>
    <property type="project" value="InterPro"/>
</dbReference>
<proteinExistence type="predicted"/>
<dbReference type="SUPFAM" id="SSF47413">
    <property type="entry name" value="lambda repressor-like DNA-binding domains"/>
    <property type="match status" value="1"/>
</dbReference>
<dbReference type="Gene3D" id="1.10.260.40">
    <property type="entry name" value="lambda repressor-like DNA-binding domains"/>
    <property type="match status" value="1"/>
</dbReference>
<gene>
    <name evidence="2" type="ORF">POF50_026020</name>
</gene>
<dbReference type="InterPro" id="IPR010982">
    <property type="entry name" value="Lambda_DNA-bd_dom_sf"/>
</dbReference>
<evidence type="ECO:0000313" key="2">
    <source>
        <dbReference type="EMBL" id="MDI5972757.1"/>
    </source>
</evidence>
<comment type="caution">
    <text evidence="2">The sequence shown here is derived from an EMBL/GenBank/DDBJ whole genome shotgun (WGS) entry which is preliminary data.</text>
</comment>
<dbReference type="SMART" id="SM00530">
    <property type="entry name" value="HTH_XRE"/>
    <property type="match status" value="1"/>
</dbReference>
<dbReference type="EMBL" id="JABXJJ020000036">
    <property type="protein sequence ID" value="MDI5972757.1"/>
    <property type="molecule type" value="Genomic_DNA"/>
</dbReference>
<dbReference type="InterPro" id="IPR001387">
    <property type="entry name" value="Cro/C1-type_HTH"/>
</dbReference>
<dbReference type="CDD" id="cd00093">
    <property type="entry name" value="HTH_XRE"/>
    <property type="match status" value="1"/>
</dbReference>
<organism evidence="2">
    <name type="scientific">Streptantibioticus silvisoli</name>
    <dbReference type="NCBI Taxonomy" id="2705255"/>
    <lineage>
        <taxon>Bacteria</taxon>
        <taxon>Bacillati</taxon>
        <taxon>Actinomycetota</taxon>
        <taxon>Actinomycetes</taxon>
        <taxon>Kitasatosporales</taxon>
        <taxon>Streptomycetaceae</taxon>
        <taxon>Streptantibioticus</taxon>
    </lineage>
</organism>
<sequence>MAATEPEPPQSWKYCGEQIKLWRTRAGVSREELGKEAGYAYETVSSMEVGRRRPSKRLLTVADQMCRAGGFLVAADKFLTPEKFPLRSMEFMHNEAEAVVLHSYEALLIPGLLQTEAYTRSLIHEYFPPLDDETIDERVRARLHRQEKLTATPPTLFSFVVYEPALRSHVADRDTLREQLHHLLRVRQLRNVSLQVLPADRGSTQALYGPVVLLENKHHEKFAYVEAQGSSFLHSDAGKVSALTETYGMIRMQALDVEESARFISELAEEL</sequence>
<dbReference type="Pfam" id="PF13560">
    <property type="entry name" value="HTH_31"/>
    <property type="match status" value="1"/>
</dbReference>
<reference evidence="2" key="1">
    <citation type="submission" date="2023-05" db="EMBL/GenBank/DDBJ databases">
        <title>Streptantibioticus silvisoli sp. nov., acidotolerant actinomycetes 1 from pine litter.</title>
        <authorList>
            <person name="Swiecimska M."/>
            <person name="Golinska P."/>
            <person name="Sangal V."/>
            <person name="Wachnowicz B."/>
            <person name="Goodfellow M."/>
        </authorList>
    </citation>
    <scope>NUCLEOTIDE SEQUENCE</scope>
    <source>
        <strain evidence="2">SL13</strain>
    </source>
</reference>
<accession>A0AA90HD92</accession>